<feature type="non-terminal residue" evidence="1">
    <location>
        <position position="1"/>
    </location>
</feature>
<name>A0A1D2N5T5_ORCCI</name>
<dbReference type="AlphaFoldDB" id="A0A1D2N5T5"/>
<keyword evidence="2" id="KW-1185">Reference proteome</keyword>
<evidence type="ECO:0000313" key="1">
    <source>
        <dbReference type="EMBL" id="ODN00316.1"/>
    </source>
</evidence>
<dbReference type="EMBL" id="LJIJ01000214">
    <property type="protein sequence ID" value="ODN00316.1"/>
    <property type="molecule type" value="Genomic_DNA"/>
</dbReference>
<proteinExistence type="predicted"/>
<organism evidence="1 2">
    <name type="scientific">Orchesella cincta</name>
    <name type="common">Springtail</name>
    <name type="synonym">Podura cincta</name>
    <dbReference type="NCBI Taxonomy" id="48709"/>
    <lineage>
        <taxon>Eukaryota</taxon>
        <taxon>Metazoa</taxon>
        <taxon>Ecdysozoa</taxon>
        <taxon>Arthropoda</taxon>
        <taxon>Hexapoda</taxon>
        <taxon>Collembola</taxon>
        <taxon>Entomobryomorpha</taxon>
        <taxon>Entomobryoidea</taxon>
        <taxon>Orchesellidae</taxon>
        <taxon>Orchesellinae</taxon>
        <taxon>Orchesella</taxon>
    </lineage>
</organism>
<accession>A0A1D2N5T5</accession>
<sequence length="61" mass="7125">NILLLIITTFDDHSKKSGFIKWAEDKRKEREMKCFNKFTGNNIPNSNPCLLRNKFPTLIGK</sequence>
<dbReference type="Proteomes" id="UP000094527">
    <property type="component" value="Unassembled WGS sequence"/>
</dbReference>
<reference evidence="1 2" key="1">
    <citation type="journal article" date="2016" name="Genome Biol. Evol.">
        <title>Gene Family Evolution Reflects Adaptation to Soil Environmental Stressors in the Genome of the Collembolan Orchesella cincta.</title>
        <authorList>
            <person name="Faddeeva-Vakhrusheva A."/>
            <person name="Derks M.F."/>
            <person name="Anvar S.Y."/>
            <person name="Agamennone V."/>
            <person name="Suring W."/>
            <person name="Smit S."/>
            <person name="van Straalen N.M."/>
            <person name="Roelofs D."/>
        </authorList>
    </citation>
    <scope>NUCLEOTIDE SEQUENCE [LARGE SCALE GENOMIC DNA]</scope>
    <source>
        <tissue evidence="1">Mixed pool</tissue>
    </source>
</reference>
<evidence type="ECO:0000313" key="2">
    <source>
        <dbReference type="Proteomes" id="UP000094527"/>
    </source>
</evidence>
<gene>
    <name evidence="1" type="ORF">Ocin01_06355</name>
</gene>
<protein>
    <submittedName>
        <fullName evidence="1">Uncharacterized protein</fullName>
    </submittedName>
</protein>
<comment type="caution">
    <text evidence="1">The sequence shown here is derived from an EMBL/GenBank/DDBJ whole genome shotgun (WGS) entry which is preliminary data.</text>
</comment>